<evidence type="ECO:0000256" key="7">
    <source>
        <dbReference type="SAM" id="MobiDB-lite"/>
    </source>
</evidence>
<feature type="region of interest" description="Disordered" evidence="7">
    <location>
        <begin position="353"/>
        <end position="377"/>
    </location>
</feature>
<reference evidence="9" key="1">
    <citation type="submission" date="2017-10" db="EMBL/GenBank/DDBJ databases">
        <title>Rapid genome shrinkage in a self-fertile nematode reveals novel sperm competition proteins.</title>
        <authorList>
            <person name="Yin D."/>
            <person name="Schwarz E.M."/>
            <person name="Thomas C.G."/>
            <person name="Felde R.L."/>
            <person name="Korf I.F."/>
            <person name="Cutter A.D."/>
            <person name="Schartner C.M."/>
            <person name="Ralston E.J."/>
            <person name="Meyer B.J."/>
            <person name="Haag E.S."/>
        </authorList>
    </citation>
    <scope>NUCLEOTIDE SEQUENCE [LARGE SCALE GENOMIC DNA]</scope>
    <source>
        <strain evidence="9">JU1422</strain>
    </source>
</reference>
<keyword evidence="6" id="KW-0539">Nucleus</keyword>
<dbReference type="PANTHER" id="PTHR13044:SF42">
    <property type="entry name" value="BZIP DOMAIN-CONTAINING PROTEIN"/>
    <property type="match status" value="1"/>
</dbReference>
<proteinExistence type="inferred from homology"/>
<dbReference type="OrthoDB" id="5847285at2759"/>
<evidence type="ECO:0000256" key="1">
    <source>
        <dbReference type="ARBA" id="ARBA00004123"/>
    </source>
</evidence>
<feature type="region of interest" description="Disordered" evidence="7">
    <location>
        <begin position="411"/>
        <end position="430"/>
    </location>
</feature>
<sequence length="516" mass="56904">MCPSSRKHPLLTHSTQNYCITFDLSSTQLQPLVALRAFRSLCSQVTFEDSLLLNSQLKMSLFTVQPNAVMTSEETAPPPPPFLSPFEECNATVNEWGVWPAEFVADPAHDQTFTCATSAAEIESRVRCGESPVNRNCTALVPDSKCVFKWAFATTTAATACSCSCCLLGAEQCEMGIQMFTRIGLIWLRMFSVPLPPCLPECQFQSGLVPSTAPGLIFSETNNTNSMIMDTARPRMMPPCSVLSNAPSSSKKDFCNYNYHHHQHNHHHQYSTSPINQPTFDHASPSLFTSEHSEYSPAGIYSPNSATSSLPSTSPFPSSTSPYTIEKLHSEIPFLDSLIAEVRQEMVIEEVAVPSPSTSSDISSVSRKSSSSTSSSLRDVFVTPGQTLVIRGDDGQEYKVIVERVEGSEVSSSPVAAKRKSSEDSLIAPKRPRAAPVSLVNLSDDEIAERKKQQNRAAALRYRQKLRENRVLSVSAKETLSQRNAYLRDEAERLTKECEVIRRLIFDKLGKNAPAF</sequence>
<keyword evidence="3" id="KW-0805">Transcription regulation</keyword>
<name>A0A2G5THT9_9PELO</name>
<evidence type="ECO:0000256" key="5">
    <source>
        <dbReference type="ARBA" id="ARBA00023163"/>
    </source>
</evidence>
<keyword evidence="4" id="KW-0238">DNA-binding</keyword>
<dbReference type="InterPro" id="IPR046347">
    <property type="entry name" value="bZIP_sf"/>
</dbReference>
<dbReference type="CDD" id="cd14692">
    <property type="entry name" value="bZIP_ATF4"/>
    <property type="match status" value="1"/>
</dbReference>
<keyword evidence="5" id="KW-0804">Transcription</keyword>
<evidence type="ECO:0008006" key="10">
    <source>
        <dbReference type="Google" id="ProtNLM"/>
    </source>
</evidence>
<comment type="subcellular location">
    <subcellularLocation>
        <location evidence="1">Nucleus</location>
    </subcellularLocation>
</comment>
<evidence type="ECO:0000256" key="4">
    <source>
        <dbReference type="ARBA" id="ARBA00023125"/>
    </source>
</evidence>
<evidence type="ECO:0000256" key="3">
    <source>
        <dbReference type="ARBA" id="ARBA00023015"/>
    </source>
</evidence>
<gene>
    <name evidence="8" type="primary">Cnig_chr_V.g19319</name>
    <name evidence="8" type="ORF">B9Z55_019319</name>
</gene>
<keyword evidence="9" id="KW-1185">Reference proteome</keyword>
<evidence type="ECO:0000313" key="9">
    <source>
        <dbReference type="Proteomes" id="UP000230233"/>
    </source>
</evidence>
<protein>
    <recommendedName>
        <fullName evidence="10">BZIP domain-containing protein</fullName>
    </recommendedName>
</protein>
<dbReference type="GO" id="GO:0001228">
    <property type="term" value="F:DNA-binding transcription activator activity, RNA polymerase II-specific"/>
    <property type="evidence" value="ECO:0007669"/>
    <property type="project" value="TreeGrafter"/>
</dbReference>
<dbReference type="FunFam" id="1.20.5.170:FF:000132">
    <property type="entry name" value="BZIP transcription factor family"/>
    <property type="match status" value="1"/>
</dbReference>
<dbReference type="EMBL" id="PDUG01000005">
    <property type="protein sequence ID" value="PIC26875.1"/>
    <property type="molecule type" value="Genomic_DNA"/>
</dbReference>
<organism evidence="8 9">
    <name type="scientific">Caenorhabditis nigoni</name>
    <dbReference type="NCBI Taxonomy" id="1611254"/>
    <lineage>
        <taxon>Eukaryota</taxon>
        <taxon>Metazoa</taxon>
        <taxon>Ecdysozoa</taxon>
        <taxon>Nematoda</taxon>
        <taxon>Chromadorea</taxon>
        <taxon>Rhabditida</taxon>
        <taxon>Rhabditina</taxon>
        <taxon>Rhabditomorpha</taxon>
        <taxon>Rhabditoidea</taxon>
        <taxon>Rhabditidae</taxon>
        <taxon>Peloderinae</taxon>
        <taxon>Caenorhabditis</taxon>
    </lineage>
</organism>
<evidence type="ECO:0000256" key="2">
    <source>
        <dbReference type="ARBA" id="ARBA00007163"/>
    </source>
</evidence>
<dbReference type="Proteomes" id="UP000230233">
    <property type="component" value="Chromosome V"/>
</dbReference>
<accession>A0A2G5THT9</accession>
<dbReference type="STRING" id="1611254.A0A2G5THT9"/>
<dbReference type="PANTHER" id="PTHR13044">
    <property type="entry name" value="ACTIVATING TRANSCRIPTION FACTOR ATF 4/5"/>
    <property type="match status" value="1"/>
</dbReference>
<evidence type="ECO:0000256" key="6">
    <source>
        <dbReference type="ARBA" id="ARBA00023242"/>
    </source>
</evidence>
<dbReference type="Gene3D" id="1.20.5.170">
    <property type="match status" value="1"/>
</dbReference>
<dbReference type="GO" id="GO:0000977">
    <property type="term" value="F:RNA polymerase II transcription regulatory region sequence-specific DNA binding"/>
    <property type="evidence" value="ECO:0007669"/>
    <property type="project" value="TreeGrafter"/>
</dbReference>
<comment type="caution">
    <text evidence="8">The sequence shown here is derived from an EMBL/GenBank/DDBJ whole genome shotgun (WGS) entry which is preliminary data.</text>
</comment>
<dbReference type="AlphaFoldDB" id="A0A2G5THT9"/>
<dbReference type="SUPFAM" id="SSF57959">
    <property type="entry name" value="Leucine zipper domain"/>
    <property type="match status" value="1"/>
</dbReference>
<feature type="compositionally biased region" description="Low complexity" evidence="7">
    <location>
        <begin position="355"/>
        <end position="376"/>
    </location>
</feature>
<comment type="similarity">
    <text evidence="2">Belongs to the bZIP family.</text>
</comment>
<evidence type="ECO:0000313" key="8">
    <source>
        <dbReference type="EMBL" id="PIC26875.1"/>
    </source>
</evidence>
<dbReference type="GO" id="GO:0005634">
    <property type="term" value="C:nucleus"/>
    <property type="evidence" value="ECO:0007669"/>
    <property type="project" value="UniProtKB-SubCell"/>
</dbReference>